<feature type="transmembrane region" description="Helical" evidence="7">
    <location>
        <begin position="174"/>
        <end position="191"/>
    </location>
</feature>
<feature type="transmembrane region" description="Helical" evidence="7">
    <location>
        <begin position="21"/>
        <end position="43"/>
    </location>
</feature>
<dbReference type="Pfam" id="PF07690">
    <property type="entry name" value="MFS_1"/>
    <property type="match status" value="1"/>
</dbReference>
<dbReference type="PANTHER" id="PTHR43266">
    <property type="entry name" value="MACROLIDE-EFFLUX PROTEIN"/>
    <property type="match status" value="1"/>
</dbReference>
<dbReference type="Gene3D" id="1.20.1250.20">
    <property type="entry name" value="MFS general substrate transporter like domains"/>
    <property type="match status" value="1"/>
</dbReference>
<dbReference type="EMBL" id="FQUS01000011">
    <property type="protein sequence ID" value="SHF64657.1"/>
    <property type="molecule type" value="Genomic_DNA"/>
</dbReference>
<keyword evidence="6 7" id="KW-0472">Membrane</keyword>
<feature type="transmembrane region" description="Helical" evidence="7">
    <location>
        <begin position="49"/>
        <end position="71"/>
    </location>
</feature>
<dbReference type="PANTHER" id="PTHR43266:SF2">
    <property type="entry name" value="MAJOR FACILITATOR SUPERFAMILY (MFS) PROFILE DOMAIN-CONTAINING PROTEIN"/>
    <property type="match status" value="1"/>
</dbReference>
<evidence type="ECO:0000256" key="3">
    <source>
        <dbReference type="ARBA" id="ARBA00022475"/>
    </source>
</evidence>
<dbReference type="InterPro" id="IPR022324">
    <property type="entry name" value="Bacilysin_exporter_BacE_put"/>
</dbReference>
<dbReference type="PROSITE" id="PS50850">
    <property type="entry name" value="MFS"/>
    <property type="match status" value="1"/>
</dbReference>
<dbReference type="InterPro" id="IPR020846">
    <property type="entry name" value="MFS_dom"/>
</dbReference>
<dbReference type="GO" id="GO:0022857">
    <property type="term" value="F:transmembrane transporter activity"/>
    <property type="evidence" value="ECO:0007669"/>
    <property type="project" value="InterPro"/>
</dbReference>
<dbReference type="Proteomes" id="UP000184041">
    <property type="component" value="Unassembled WGS sequence"/>
</dbReference>
<organism evidence="9 10">
    <name type="scientific">Fodinibius roseus</name>
    <dbReference type="NCBI Taxonomy" id="1194090"/>
    <lineage>
        <taxon>Bacteria</taxon>
        <taxon>Pseudomonadati</taxon>
        <taxon>Balneolota</taxon>
        <taxon>Balneolia</taxon>
        <taxon>Balneolales</taxon>
        <taxon>Balneolaceae</taxon>
        <taxon>Fodinibius</taxon>
    </lineage>
</organism>
<keyword evidence="5 7" id="KW-1133">Transmembrane helix</keyword>
<accession>A0A1M5DCG6</accession>
<dbReference type="InterPro" id="IPR036259">
    <property type="entry name" value="MFS_trans_sf"/>
</dbReference>
<dbReference type="SUPFAM" id="SSF103473">
    <property type="entry name" value="MFS general substrate transporter"/>
    <property type="match status" value="1"/>
</dbReference>
<proteinExistence type="predicted"/>
<dbReference type="STRING" id="1194090.SAMN05443144_11172"/>
<dbReference type="AlphaFoldDB" id="A0A1M5DCG6"/>
<evidence type="ECO:0000256" key="2">
    <source>
        <dbReference type="ARBA" id="ARBA00022448"/>
    </source>
</evidence>
<evidence type="ECO:0000256" key="5">
    <source>
        <dbReference type="ARBA" id="ARBA00022989"/>
    </source>
</evidence>
<keyword evidence="3" id="KW-1003">Cell membrane</keyword>
<dbReference type="GO" id="GO:0005886">
    <property type="term" value="C:plasma membrane"/>
    <property type="evidence" value="ECO:0007669"/>
    <property type="project" value="UniProtKB-SubCell"/>
</dbReference>
<dbReference type="RefSeq" id="WP_073064058.1">
    <property type="nucleotide sequence ID" value="NZ_FQUS01000011.1"/>
</dbReference>
<gene>
    <name evidence="9" type="ORF">SAMN05443144_11172</name>
</gene>
<dbReference type="CDD" id="cd06173">
    <property type="entry name" value="MFS_MefA_like"/>
    <property type="match status" value="1"/>
</dbReference>
<evidence type="ECO:0000256" key="6">
    <source>
        <dbReference type="ARBA" id="ARBA00023136"/>
    </source>
</evidence>
<dbReference type="InterPro" id="IPR011701">
    <property type="entry name" value="MFS"/>
</dbReference>
<evidence type="ECO:0000256" key="1">
    <source>
        <dbReference type="ARBA" id="ARBA00004651"/>
    </source>
</evidence>
<feature type="transmembrane region" description="Helical" evidence="7">
    <location>
        <begin position="316"/>
        <end position="341"/>
    </location>
</feature>
<comment type="subcellular location">
    <subcellularLocation>
        <location evidence="1">Cell membrane</location>
        <topology evidence="1">Multi-pass membrane protein</topology>
    </subcellularLocation>
</comment>
<feature type="transmembrane region" description="Helical" evidence="7">
    <location>
        <begin position="292"/>
        <end position="310"/>
    </location>
</feature>
<evidence type="ECO:0000313" key="9">
    <source>
        <dbReference type="EMBL" id="SHF64657.1"/>
    </source>
</evidence>
<keyword evidence="2" id="KW-0813">Transport</keyword>
<feature type="domain" description="Major facilitator superfamily (MFS) profile" evidence="8">
    <location>
        <begin position="1"/>
        <end position="409"/>
    </location>
</feature>
<dbReference type="OrthoDB" id="9775268at2"/>
<name>A0A1M5DCG6_9BACT</name>
<keyword evidence="10" id="KW-1185">Reference proteome</keyword>
<evidence type="ECO:0000256" key="7">
    <source>
        <dbReference type="SAM" id="Phobius"/>
    </source>
</evidence>
<evidence type="ECO:0000256" key="4">
    <source>
        <dbReference type="ARBA" id="ARBA00022692"/>
    </source>
</evidence>
<evidence type="ECO:0000259" key="8">
    <source>
        <dbReference type="PROSITE" id="PS50850"/>
    </source>
</evidence>
<feature type="transmembrane region" description="Helical" evidence="7">
    <location>
        <begin position="353"/>
        <end position="375"/>
    </location>
</feature>
<protein>
    <submittedName>
        <fullName evidence="9">Transmembrane secretion effector</fullName>
    </submittedName>
</protein>
<feature type="transmembrane region" description="Helical" evidence="7">
    <location>
        <begin position="387"/>
        <end position="405"/>
    </location>
</feature>
<reference evidence="9 10" key="1">
    <citation type="submission" date="2016-11" db="EMBL/GenBank/DDBJ databases">
        <authorList>
            <person name="Jaros S."/>
            <person name="Januszkiewicz K."/>
            <person name="Wedrychowicz H."/>
        </authorList>
    </citation>
    <scope>NUCLEOTIDE SEQUENCE [LARGE SCALE GENOMIC DNA]</scope>
    <source>
        <strain evidence="9 10">DSM 21986</strain>
    </source>
</reference>
<dbReference type="PRINTS" id="PR01988">
    <property type="entry name" value="EXPORTERBACE"/>
</dbReference>
<evidence type="ECO:0000313" key="10">
    <source>
        <dbReference type="Proteomes" id="UP000184041"/>
    </source>
</evidence>
<feature type="transmembrane region" description="Helical" evidence="7">
    <location>
        <begin position="256"/>
        <end position="280"/>
    </location>
</feature>
<feature type="transmembrane region" description="Helical" evidence="7">
    <location>
        <begin position="232"/>
        <end position="250"/>
    </location>
</feature>
<keyword evidence="4 7" id="KW-0812">Transmembrane</keyword>
<sequence>MLEKIQPYIDLVSNNQNYRRLWLSQIVSNFGDWFGILAVYALITRYSDSEFLLGLIIVVKMLSLASFSPFAGYLTDRFDRRRIMIICDLLRGLLVLGLLLVVSYDTLWLAYVLTALQMMLSAIFEPAKTSSIPNVTTREELVDANVLSSASWSIIFTMGMGFGGLATAWLGTDLVFIINAISYAVSARFIYRAVIPQEKMSQAELKRTRNPLTGIREGFRYLFDNPQVLRPTLAKGCFTMLLGGLTYMLILVSEDVLMMGSIGLGLLYSARGVGTGIGPVIGRRIFDRERDWVRAMGYCMMFGGMMYSIVGMTTSLGVMLLFVFIAHAASGANWVMSTVLLQRRTPDTFRGRIFSTEWLLFTLTQSASVMLASWILENDWLGIQQTMIVYAFFLAVAGVIWHLTVTRDEEAYHEKNGEEYVPAHSRTAERF</sequence>